<keyword evidence="2" id="KW-1185">Reference proteome</keyword>
<evidence type="ECO:0000313" key="2">
    <source>
        <dbReference type="Proteomes" id="UP000494119"/>
    </source>
</evidence>
<protein>
    <submittedName>
        <fullName evidence="1">Uncharacterized protein</fullName>
    </submittedName>
</protein>
<proteinExistence type="predicted"/>
<accession>A0A6J5FMT6</accession>
<gene>
    <name evidence="1" type="ORF">LMG28688_01683</name>
</gene>
<reference evidence="1 2" key="1">
    <citation type="submission" date="2020-04" db="EMBL/GenBank/DDBJ databases">
        <authorList>
            <person name="De Canck E."/>
        </authorList>
    </citation>
    <scope>NUCLEOTIDE SEQUENCE [LARGE SCALE GENOMIC DNA]</scope>
    <source>
        <strain evidence="1 2">LMG 28688</strain>
    </source>
</reference>
<dbReference type="EMBL" id="CADIKL010000006">
    <property type="protein sequence ID" value="CAB3783616.1"/>
    <property type="molecule type" value="Genomic_DNA"/>
</dbReference>
<organism evidence="1 2">
    <name type="scientific">Paraburkholderia caffeinitolerans</name>
    <dbReference type="NCBI Taxonomy" id="1723730"/>
    <lineage>
        <taxon>Bacteria</taxon>
        <taxon>Pseudomonadati</taxon>
        <taxon>Pseudomonadota</taxon>
        <taxon>Betaproteobacteria</taxon>
        <taxon>Burkholderiales</taxon>
        <taxon>Burkholderiaceae</taxon>
        <taxon>Paraburkholderia</taxon>
    </lineage>
</organism>
<dbReference type="RefSeq" id="WP_175194687.1">
    <property type="nucleotide sequence ID" value="NZ_CADIKL010000006.1"/>
</dbReference>
<name>A0A6J5FMT6_9BURK</name>
<dbReference type="AlphaFoldDB" id="A0A6J5FMT6"/>
<sequence length="116" mass="12382">MQYPFEIVTRQISRAMAIAATAATLAGCAPQQAPWSIAAMPSPLLAPALPDPNEALPPQCTPTYAGLLDLALLARRYGRSSGIFIDALGNMADQLGECLDKYPPRNATFLHATEQI</sequence>
<dbReference type="Proteomes" id="UP000494119">
    <property type="component" value="Unassembled WGS sequence"/>
</dbReference>
<evidence type="ECO:0000313" key="1">
    <source>
        <dbReference type="EMBL" id="CAB3783616.1"/>
    </source>
</evidence>